<keyword evidence="2" id="KW-1003">Cell membrane</keyword>
<dbReference type="PANTHER" id="PTHR30250:SF28">
    <property type="entry name" value="POLYSACCHARIDE BIOSYNTHESIS PROTEIN"/>
    <property type="match status" value="1"/>
</dbReference>
<keyword evidence="7 8" id="KW-0472">Membrane</keyword>
<feature type="transmembrane region" description="Helical" evidence="8">
    <location>
        <begin position="119"/>
        <end position="135"/>
    </location>
</feature>
<keyword evidence="6 8" id="KW-1133">Transmembrane helix</keyword>
<evidence type="ECO:0000256" key="8">
    <source>
        <dbReference type="SAM" id="Phobius"/>
    </source>
</evidence>
<reference evidence="10" key="1">
    <citation type="submission" date="2016-10" db="EMBL/GenBank/DDBJ databases">
        <authorList>
            <person name="Varghese N."/>
            <person name="Submissions S."/>
        </authorList>
    </citation>
    <scope>NUCLEOTIDE SEQUENCE [LARGE SCALE GENOMIC DNA]</scope>
    <source>
        <strain evidence="10">IBRC-M 10760</strain>
    </source>
</reference>
<evidence type="ECO:0000256" key="6">
    <source>
        <dbReference type="ARBA" id="ARBA00022989"/>
    </source>
</evidence>
<sequence>MNAAYSLVEYAKFNFVADAGGRLYNWTDTLVIGLFLGQSFVGIYEVAWRISGFTTILAKSIGKTIFPTVSESHARDKMNTIESLIPNAVTGAIVLIVPAGVGALVVGQELIQVGFGTEYVAAATPLVILMCGRIFEGFKDVLGEVLFGIDRPKDNAKAVFVFIILNILLNIVFVQEFGLLGAAIATSTAFASMSALIAYYLSKVITIKIDWWQLLMVCFASVGMGAAVLGMKQIVPAESVVSLAALIVFGVAVYLVLVAAPKQTRQTIQELAGEIL</sequence>
<evidence type="ECO:0000256" key="3">
    <source>
        <dbReference type="ARBA" id="ARBA00022692"/>
    </source>
</evidence>
<dbReference type="STRING" id="660518.SAMN05216218_12215"/>
<keyword evidence="4" id="KW-0133">Cell shape</keyword>
<evidence type="ECO:0000256" key="4">
    <source>
        <dbReference type="ARBA" id="ARBA00022960"/>
    </source>
</evidence>
<evidence type="ECO:0000256" key="1">
    <source>
        <dbReference type="ARBA" id="ARBA00004651"/>
    </source>
</evidence>
<keyword evidence="5" id="KW-0573">Peptidoglycan synthesis</keyword>
<dbReference type="AlphaFoldDB" id="A0A1G7T2N1"/>
<dbReference type="Pfam" id="PF03023">
    <property type="entry name" value="MurJ"/>
    <property type="match status" value="1"/>
</dbReference>
<evidence type="ECO:0000256" key="2">
    <source>
        <dbReference type="ARBA" id="ARBA00022475"/>
    </source>
</evidence>
<dbReference type="GO" id="GO:0008360">
    <property type="term" value="P:regulation of cell shape"/>
    <property type="evidence" value="ECO:0007669"/>
    <property type="project" value="UniProtKB-KW"/>
</dbReference>
<evidence type="ECO:0000313" key="10">
    <source>
        <dbReference type="Proteomes" id="UP000199076"/>
    </source>
</evidence>
<protein>
    <submittedName>
        <fullName evidence="9">Polysaccharide biosynthesis protein</fullName>
    </submittedName>
</protein>
<gene>
    <name evidence="9" type="ORF">SAMN05216218_12215</name>
</gene>
<feature type="transmembrane region" description="Helical" evidence="8">
    <location>
        <begin position="84"/>
        <end position="107"/>
    </location>
</feature>
<dbReference type="InterPro" id="IPR004268">
    <property type="entry name" value="MurJ"/>
</dbReference>
<dbReference type="PANTHER" id="PTHR30250">
    <property type="entry name" value="PST FAMILY PREDICTED COLANIC ACID TRANSPORTER"/>
    <property type="match status" value="1"/>
</dbReference>
<feature type="transmembrane region" description="Helical" evidence="8">
    <location>
        <begin position="179"/>
        <end position="202"/>
    </location>
</feature>
<keyword evidence="10" id="KW-1185">Reference proteome</keyword>
<accession>A0A1G7T2N1</accession>
<dbReference type="InterPro" id="IPR050833">
    <property type="entry name" value="Poly_Biosynth_Transport"/>
</dbReference>
<name>A0A1G7T2N1_9EURY</name>
<keyword evidence="3 8" id="KW-0812">Transmembrane</keyword>
<evidence type="ECO:0000256" key="7">
    <source>
        <dbReference type="ARBA" id="ARBA00023136"/>
    </source>
</evidence>
<dbReference type="GO" id="GO:0005886">
    <property type="term" value="C:plasma membrane"/>
    <property type="evidence" value="ECO:0007669"/>
    <property type="project" value="UniProtKB-SubCell"/>
</dbReference>
<dbReference type="EMBL" id="FNBK01000022">
    <property type="protein sequence ID" value="SDG29478.1"/>
    <property type="molecule type" value="Genomic_DNA"/>
</dbReference>
<comment type="subcellular location">
    <subcellularLocation>
        <location evidence="1">Cell membrane</location>
        <topology evidence="1">Multi-pass membrane protein</topology>
    </subcellularLocation>
</comment>
<organism evidence="9 10">
    <name type="scientific">Halorientalis regularis</name>
    <dbReference type="NCBI Taxonomy" id="660518"/>
    <lineage>
        <taxon>Archaea</taxon>
        <taxon>Methanobacteriati</taxon>
        <taxon>Methanobacteriota</taxon>
        <taxon>Stenosarchaea group</taxon>
        <taxon>Halobacteria</taxon>
        <taxon>Halobacteriales</taxon>
        <taxon>Haloarculaceae</taxon>
        <taxon>Halorientalis</taxon>
    </lineage>
</organism>
<feature type="transmembrane region" description="Helical" evidence="8">
    <location>
        <begin position="156"/>
        <end position="173"/>
    </location>
</feature>
<proteinExistence type="predicted"/>
<evidence type="ECO:0000313" key="9">
    <source>
        <dbReference type="EMBL" id="SDG29478.1"/>
    </source>
</evidence>
<feature type="transmembrane region" description="Helical" evidence="8">
    <location>
        <begin position="240"/>
        <end position="260"/>
    </location>
</feature>
<evidence type="ECO:0000256" key="5">
    <source>
        <dbReference type="ARBA" id="ARBA00022984"/>
    </source>
</evidence>
<dbReference type="Proteomes" id="UP000199076">
    <property type="component" value="Unassembled WGS sequence"/>
</dbReference>
<feature type="transmembrane region" description="Helical" evidence="8">
    <location>
        <begin position="214"/>
        <end position="234"/>
    </location>
</feature>